<comment type="caution">
    <text evidence="3">The sequence shown here is derived from an EMBL/GenBank/DDBJ whole genome shotgun (WGS) entry which is preliminary data.</text>
</comment>
<feature type="compositionally biased region" description="Low complexity" evidence="1">
    <location>
        <begin position="121"/>
        <end position="133"/>
    </location>
</feature>
<dbReference type="CDD" id="cd00110">
    <property type="entry name" value="LamG"/>
    <property type="match status" value="1"/>
</dbReference>
<dbReference type="InterPro" id="IPR001791">
    <property type="entry name" value="Laminin_G"/>
</dbReference>
<gene>
    <name evidence="3" type="ORF">BpHYR1_013721</name>
</gene>
<accession>A0A3M7PAB1</accession>
<evidence type="ECO:0000313" key="3">
    <source>
        <dbReference type="EMBL" id="RMZ95973.1"/>
    </source>
</evidence>
<dbReference type="InterPro" id="IPR013320">
    <property type="entry name" value="ConA-like_dom_sf"/>
</dbReference>
<protein>
    <submittedName>
        <fullName evidence="3">Laminin subunit alpha-1</fullName>
    </submittedName>
</protein>
<evidence type="ECO:0000313" key="4">
    <source>
        <dbReference type="Proteomes" id="UP000276133"/>
    </source>
</evidence>
<organism evidence="3 4">
    <name type="scientific">Brachionus plicatilis</name>
    <name type="common">Marine rotifer</name>
    <name type="synonym">Brachionus muelleri</name>
    <dbReference type="NCBI Taxonomy" id="10195"/>
    <lineage>
        <taxon>Eukaryota</taxon>
        <taxon>Metazoa</taxon>
        <taxon>Spiralia</taxon>
        <taxon>Gnathifera</taxon>
        <taxon>Rotifera</taxon>
        <taxon>Eurotatoria</taxon>
        <taxon>Monogononta</taxon>
        <taxon>Pseudotrocha</taxon>
        <taxon>Ploima</taxon>
        <taxon>Brachionidae</taxon>
        <taxon>Brachionus</taxon>
    </lineage>
</organism>
<evidence type="ECO:0000259" key="2">
    <source>
        <dbReference type="SMART" id="SM00282"/>
    </source>
</evidence>
<evidence type="ECO:0000256" key="1">
    <source>
        <dbReference type="SAM" id="MobiDB-lite"/>
    </source>
</evidence>
<reference evidence="3 4" key="1">
    <citation type="journal article" date="2018" name="Sci. Rep.">
        <title>Genomic signatures of local adaptation to the degree of environmental predictability in rotifers.</title>
        <authorList>
            <person name="Franch-Gras L."/>
            <person name="Hahn C."/>
            <person name="Garcia-Roger E.M."/>
            <person name="Carmona M.J."/>
            <person name="Serra M."/>
            <person name="Gomez A."/>
        </authorList>
    </citation>
    <scope>NUCLEOTIDE SEQUENCE [LARGE SCALE GENOMIC DNA]</scope>
    <source>
        <strain evidence="3">HYR1</strain>
    </source>
</reference>
<dbReference type="SUPFAM" id="SSF49899">
    <property type="entry name" value="Concanavalin A-like lectins/glucanases"/>
    <property type="match status" value="1"/>
</dbReference>
<keyword evidence="4" id="KW-1185">Reference proteome</keyword>
<dbReference type="OrthoDB" id="10011303at2759"/>
<proteinExistence type="predicted"/>
<feature type="region of interest" description="Disordered" evidence="1">
    <location>
        <begin position="121"/>
        <end position="146"/>
    </location>
</feature>
<name>A0A3M7PAB1_BRAPC</name>
<dbReference type="STRING" id="10195.A0A3M7PAB1"/>
<dbReference type="SMART" id="SM00282">
    <property type="entry name" value="LamG"/>
    <property type="match status" value="1"/>
</dbReference>
<dbReference type="Gene3D" id="2.60.120.200">
    <property type="match status" value="1"/>
</dbReference>
<feature type="compositionally biased region" description="Polar residues" evidence="1">
    <location>
        <begin position="137"/>
        <end position="146"/>
    </location>
</feature>
<dbReference type="AlphaFoldDB" id="A0A3M7PAB1"/>
<feature type="domain" description="Laminin G" evidence="2">
    <location>
        <begin position="208"/>
        <end position="343"/>
    </location>
</feature>
<dbReference type="Proteomes" id="UP000276133">
    <property type="component" value="Unassembled WGS sequence"/>
</dbReference>
<dbReference type="EMBL" id="REGN01012316">
    <property type="protein sequence ID" value="RMZ95973.1"/>
    <property type="molecule type" value="Genomic_DNA"/>
</dbReference>
<dbReference type="Pfam" id="PF02210">
    <property type="entry name" value="Laminin_G_2"/>
    <property type="match status" value="1"/>
</dbReference>
<sequence>MSYRRTLISDKYLYESVNQTVRKRVESPARPSVTLVRVPSVTSILSINRESRPRSFRANCRDENVINIKVEHERPRFASSTKLFDKKEYQESSFNYNYSEKFESTRRRSLSSSSALRSKSLSQLSKQSSSSSDSDTENSTVTYFYDNNDNNRQVTYVKHTENEPGLSLAGCLVKASPSFLPVNRSHQLGAIFNGSSFGLLTEHFQIKDEFKVSFDFKTTAKNGILMIIVDPSSSDSFFVELYDSQLKATMLIDGEPDSCWTEFPSSFLSNDAWVNATVQFNDSCMTMRVKNEFYTKRHRHELLYPIRGDLFVAGHPGTVKPPFACRSREFFVGEMRNFSVNGEGIKWYGIPSDMNPRLRNWY</sequence>